<evidence type="ECO:0000313" key="2">
    <source>
        <dbReference type="EMBL" id="GGZ10096.1"/>
    </source>
</evidence>
<organism evidence="2 5">
    <name type="scientific">Pseudoduganella plicata</name>
    <dbReference type="NCBI Taxonomy" id="321984"/>
    <lineage>
        <taxon>Bacteria</taxon>
        <taxon>Pseudomonadati</taxon>
        <taxon>Pseudomonadota</taxon>
        <taxon>Betaproteobacteria</taxon>
        <taxon>Burkholderiales</taxon>
        <taxon>Oxalobacteraceae</taxon>
        <taxon>Telluria group</taxon>
        <taxon>Pseudoduganella</taxon>
    </lineage>
</organism>
<reference evidence="3 4" key="2">
    <citation type="submission" date="2019-03" db="EMBL/GenBank/DDBJ databases">
        <title>Draft Genome Sequences of Six Type Strains of the Genus Massilia.</title>
        <authorList>
            <person name="Miess H."/>
            <person name="Frediansyhah A."/>
            <person name="Gross H."/>
        </authorList>
    </citation>
    <scope>NUCLEOTIDE SEQUENCE [LARGE SCALE GENOMIC DNA]</scope>
    <source>
        <strain evidence="3 4">DSM 17505</strain>
    </source>
</reference>
<feature type="domain" description="EthD" evidence="1">
    <location>
        <begin position="18"/>
        <end position="91"/>
    </location>
</feature>
<dbReference type="AlphaFoldDB" id="A0A4P7B9P1"/>
<dbReference type="InterPro" id="IPR009799">
    <property type="entry name" value="EthD_dom"/>
</dbReference>
<dbReference type="PANTHER" id="PTHR40260">
    <property type="entry name" value="BLR8190 PROTEIN"/>
    <property type="match status" value="1"/>
</dbReference>
<dbReference type="Proteomes" id="UP000294359">
    <property type="component" value="Chromosome"/>
</dbReference>
<sequence length="106" mass="11874">MIKLSVMYPYSPEAHFDHAYYRDRHLPMLKERMGEHCRYYTIDQGISSVAPGSAPAFIAMCHVYSDSLESLMAGLAPHSAELAADIPNFTNITPVRQVSEVVVDRS</sequence>
<keyword evidence="4" id="KW-1185">Reference proteome</keyword>
<evidence type="ECO:0000259" key="1">
    <source>
        <dbReference type="Pfam" id="PF07110"/>
    </source>
</evidence>
<dbReference type="OrthoDB" id="5343971at2"/>
<dbReference type="NCBIfam" id="TIGR02118">
    <property type="entry name" value="EthD family reductase"/>
    <property type="match status" value="1"/>
</dbReference>
<gene>
    <name evidence="3" type="ORF">E1742_02020</name>
    <name evidence="2" type="ORF">GCM10007388_49500</name>
</gene>
<dbReference type="RefSeq" id="WP_134383262.1">
    <property type="nucleotide sequence ID" value="NZ_BMWW01000014.1"/>
</dbReference>
<evidence type="ECO:0000313" key="5">
    <source>
        <dbReference type="Proteomes" id="UP000619512"/>
    </source>
</evidence>
<dbReference type="Pfam" id="PF07110">
    <property type="entry name" value="EthD"/>
    <property type="match status" value="1"/>
</dbReference>
<dbReference type="SUPFAM" id="SSF54909">
    <property type="entry name" value="Dimeric alpha+beta barrel"/>
    <property type="match status" value="1"/>
</dbReference>
<dbReference type="InterPro" id="IPR011008">
    <property type="entry name" value="Dimeric_a/b-barrel"/>
</dbReference>
<reference evidence="2" key="3">
    <citation type="submission" date="2022-12" db="EMBL/GenBank/DDBJ databases">
        <authorList>
            <person name="Sun Q."/>
            <person name="Kim S."/>
        </authorList>
    </citation>
    <scope>NUCLEOTIDE SEQUENCE</scope>
    <source>
        <strain evidence="2">KCTC 12344</strain>
    </source>
</reference>
<dbReference type="Proteomes" id="UP000619512">
    <property type="component" value="Unassembled WGS sequence"/>
</dbReference>
<proteinExistence type="predicted"/>
<reference evidence="2" key="1">
    <citation type="journal article" date="2014" name="Int. J. Syst. Evol. Microbiol.">
        <title>Complete genome sequence of Corynebacterium casei LMG S-19264T (=DSM 44701T), isolated from a smear-ripened cheese.</title>
        <authorList>
            <consortium name="US DOE Joint Genome Institute (JGI-PGF)"/>
            <person name="Walter F."/>
            <person name="Albersmeier A."/>
            <person name="Kalinowski J."/>
            <person name="Ruckert C."/>
        </authorList>
    </citation>
    <scope>NUCLEOTIDE SEQUENCE</scope>
    <source>
        <strain evidence="2">KCTC 12344</strain>
    </source>
</reference>
<evidence type="ECO:0000313" key="3">
    <source>
        <dbReference type="EMBL" id="QBQ35084.1"/>
    </source>
</evidence>
<accession>A0A4P7B9P1</accession>
<dbReference type="EMBL" id="CP038026">
    <property type="protein sequence ID" value="QBQ35084.1"/>
    <property type="molecule type" value="Genomic_DNA"/>
</dbReference>
<dbReference type="Gene3D" id="3.30.70.100">
    <property type="match status" value="1"/>
</dbReference>
<dbReference type="GO" id="GO:0016491">
    <property type="term" value="F:oxidoreductase activity"/>
    <property type="evidence" value="ECO:0007669"/>
    <property type="project" value="InterPro"/>
</dbReference>
<dbReference type="EMBL" id="BMWW01000014">
    <property type="protein sequence ID" value="GGZ10096.1"/>
    <property type="molecule type" value="Genomic_DNA"/>
</dbReference>
<evidence type="ECO:0000313" key="4">
    <source>
        <dbReference type="Proteomes" id="UP000294359"/>
    </source>
</evidence>
<protein>
    <submittedName>
        <fullName evidence="3">EthD family reductase</fullName>
    </submittedName>
</protein>
<name>A0A4P7B9P1_9BURK</name>
<dbReference type="PANTHER" id="PTHR40260:SF2">
    <property type="entry name" value="BLR8190 PROTEIN"/>
    <property type="match status" value="1"/>
</dbReference>